<evidence type="ECO:0000256" key="8">
    <source>
        <dbReference type="ARBA" id="ARBA00023014"/>
    </source>
</evidence>
<reference evidence="11 12" key="1">
    <citation type="submission" date="2023-01" db="EMBL/GenBank/DDBJ databases">
        <title>Characterization of estradiol degrading bacteria Microbacterium sp. MZT7 and reveal degrading genes through genome analysis.</title>
        <authorList>
            <person name="Hao P."/>
            <person name="Gao Y."/>
        </authorList>
    </citation>
    <scope>NUCLEOTIDE SEQUENCE [LARGE SCALE GENOMIC DNA]</scope>
    <source>
        <strain evidence="11 12">MZT7</strain>
    </source>
</reference>
<name>A0ABY3RSP0_9MICO</name>
<accession>A0ABY3RSP0</accession>
<keyword evidence="5" id="KW-0227">DNA damage</keyword>
<evidence type="ECO:0000256" key="2">
    <source>
        <dbReference type="ARBA" id="ARBA00019403"/>
    </source>
</evidence>
<dbReference type="InterPro" id="IPR036895">
    <property type="entry name" value="Uracil-DNA_glycosylase-like_sf"/>
</dbReference>
<dbReference type="Pfam" id="PF03167">
    <property type="entry name" value="UDG"/>
    <property type="match status" value="1"/>
</dbReference>
<keyword evidence="7" id="KW-0408">Iron</keyword>
<evidence type="ECO:0000313" key="11">
    <source>
        <dbReference type="EMBL" id="UGS27069.1"/>
    </source>
</evidence>
<dbReference type="InterPro" id="IPR051536">
    <property type="entry name" value="UDG_Type-4/5"/>
</dbReference>
<dbReference type="NCBIfam" id="TIGR00758">
    <property type="entry name" value="UDG_fam4"/>
    <property type="match status" value="1"/>
</dbReference>
<organism evidence="11 12">
    <name type="scientific">Microbacterium resistens</name>
    <dbReference type="NCBI Taxonomy" id="156977"/>
    <lineage>
        <taxon>Bacteria</taxon>
        <taxon>Bacillati</taxon>
        <taxon>Actinomycetota</taxon>
        <taxon>Actinomycetes</taxon>
        <taxon>Micrococcales</taxon>
        <taxon>Microbacteriaceae</taxon>
        <taxon>Microbacterium</taxon>
    </lineage>
</organism>
<dbReference type="PANTHER" id="PTHR33693">
    <property type="entry name" value="TYPE-5 URACIL-DNA GLYCOSYLASE"/>
    <property type="match status" value="1"/>
</dbReference>
<evidence type="ECO:0000256" key="9">
    <source>
        <dbReference type="ARBA" id="ARBA00023204"/>
    </source>
</evidence>
<feature type="domain" description="Uracil-DNA glycosylase-like" evidence="10">
    <location>
        <begin position="46"/>
        <end position="208"/>
    </location>
</feature>
<keyword evidence="3" id="KW-0004">4Fe-4S</keyword>
<comment type="similarity">
    <text evidence="1">Belongs to the uracil-DNA glycosylase (UDG) superfamily. Type 4 (UDGa) family.</text>
</comment>
<dbReference type="Gene3D" id="3.40.470.10">
    <property type="entry name" value="Uracil-DNA glycosylase-like domain"/>
    <property type="match status" value="1"/>
</dbReference>
<dbReference type="SMART" id="SM00986">
    <property type="entry name" value="UDG"/>
    <property type="match status" value="1"/>
</dbReference>
<evidence type="ECO:0000256" key="1">
    <source>
        <dbReference type="ARBA" id="ARBA00006521"/>
    </source>
</evidence>
<evidence type="ECO:0000256" key="3">
    <source>
        <dbReference type="ARBA" id="ARBA00022485"/>
    </source>
</evidence>
<evidence type="ECO:0000256" key="6">
    <source>
        <dbReference type="ARBA" id="ARBA00022801"/>
    </source>
</evidence>
<evidence type="ECO:0000256" key="7">
    <source>
        <dbReference type="ARBA" id="ARBA00023004"/>
    </source>
</evidence>
<dbReference type="EMBL" id="CP082781">
    <property type="protein sequence ID" value="UGS27069.1"/>
    <property type="molecule type" value="Genomic_DNA"/>
</dbReference>
<keyword evidence="9" id="KW-0234">DNA repair</keyword>
<dbReference type="SMART" id="SM00987">
    <property type="entry name" value="UreE_C"/>
    <property type="match status" value="1"/>
</dbReference>
<keyword evidence="8" id="KW-0411">Iron-sulfur</keyword>
<dbReference type="CDD" id="cd10030">
    <property type="entry name" value="UDG-F4_TTUDGA_SPO1dp_like"/>
    <property type="match status" value="1"/>
</dbReference>
<dbReference type="Proteomes" id="UP001199642">
    <property type="component" value="Chromosome"/>
</dbReference>
<keyword evidence="12" id="KW-1185">Reference proteome</keyword>
<protein>
    <recommendedName>
        <fullName evidence="2">Type-4 uracil-DNA glycosylase</fullName>
    </recommendedName>
</protein>
<sequence length="215" mass="23529">MRQADRDGNGGARRWVPEGGGIDELRREAPGCRGCELWRDATQVVFSRGSARARLMLVGEQPGDREDLAGEPFVGPAGRVLDDAIEEAGIDSRSLYLTNAVKHFRFERRGKRRIHEKPAVGHITACRPWLEAEIAAVRPSAILALGATGARAVLGRSVRIGEVRGQVLEAADDPAIPVVVTVHPASLLRRRDAEERRAAFRSFVADLRRADELAD</sequence>
<evidence type="ECO:0000259" key="10">
    <source>
        <dbReference type="SMART" id="SM00986"/>
    </source>
</evidence>
<keyword evidence="4" id="KW-0479">Metal-binding</keyword>
<evidence type="ECO:0000313" key="12">
    <source>
        <dbReference type="Proteomes" id="UP001199642"/>
    </source>
</evidence>
<dbReference type="PANTHER" id="PTHR33693:SF9">
    <property type="entry name" value="TYPE-4 URACIL-DNA GLYCOSYLASE"/>
    <property type="match status" value="1"/>
</dbReference>
<dbReference type="InterPro" id="IPR005122">
    <property type="entry name" value="Uracil-DNA_glycosylase-like"/>
</dbReference>
<dbReference type="InterPro" id="IPR005273">
    <property type="entry name" value="Ura-DNA_glyco_family4"/>
</dbReference>
<dbReference type="SUPFAM" id="SSF52141">
    <property type="entry name" value="Uracil-DNA glycosylase-like"/>
    <property type="match status" value="1"/>
</dbReference>
<dbReference type="NCBIfam" id="TIGR03914">
    <property type="entry name" value="UDG_fam_dom"/>
    <property type="match status" value="1"/>
</dbReference>
<proteinExistence type="inferred from homology"/>
<gene>
    <name evidence="11" type="ORF">K8F61_02320</name>
</gene>
<keyword evidence="6" id="KW-0378">Hydrolase</keyword>
<evidence type="ECO:0000256" key="5">
    <source>
        <dbReference type="ARBA" id="ARBA00022763"/>
    </source>
</evidence>
<evidence type="ECO:0000256" key="4">
    <source>
        <dbReference type="ARBA" id="ARBA00022723"/>
    </source>
</evidence>
<dbReference type="RefSeq" id="WP_231820565.1">
    <property type="nucleotide sequence ID" value="NZ_CP082781.1"/>
</dbReference>